<accession>A0A2V3U872</accession>
<evidence type="ECO:0000256" key="2">
    <source>
        <dbReference type="ARBA" id="ARBA00023315"/>
    </source>
</evidence>
<comment type="caution">
    <text evidence="4">The sequence shown here is derived from an EMBL/GenBank/DDBJ whole genome shotgun (WGS) entry which is preliminary data.</text>
</comment>
<evidence type="ECO:0000256" key="1">
    <source>
        <dbReference type="ARBA" id="ARBA00022679"/>
    </source>
</evidence>
<dbReference type="Proteomes" id="UP000248021">
    <property type="component" value="Unassembled WGS sequence"/>
</dbReference>
<dbReference type="InterPro" id="IPR000182">
    <property type="entry name" value="GNAT_dom"/>
</dbReference>
<proteinExistence type="predicted"/>
<organism evidence="4 5">
    <name type="scientific">Chelatococcus asaccharovorans</name>
    <dbReference type="NCBI Taxonomy" id="28210"/>
    <lineage>
        <taxon>Bacteria</taxon>
        <taxon>Pseudomonadati</taxon>
        <taxon>Pseudomonadota</taxon>
        <taxon>Alphaproteobacteria</taxon>
        <taxon>Hyphomicrobiales</taxon>
        <taxon>Chelatococcaceae</taxon>
        <taxon>Chelatococcus</taxon>
    </lineage>
</organism>
<dbReference type="RefSeq" id="WP_110374965.1">
    <property type="nucleotide sequence ID" value="NZ_JAHBRY010000001.1"/>
</dbReference>
<dbReference type="AlphaFoldDB" id="A0A2V3U872"/>
<keyword evidence="2" id="KW-0012">Acyltransferase</keyword>
<dbReference type="Gene3D" id="3.40.630.30">
    <property type="match status" value="1"/>
</dbReference>
<dbReference type="InterPro" id="IPR016181">
    <property type="entry name" value="Acyl_CoA_acyltransferase"/>
</dbReference>
<dbReference type="InterPro" id="IPR050832">
    <property type="entry name" value="Bact_Acetyltransf"/>
</dbReference>
<dbReference type="OrthoDB" id="336415at2"/>
<feature type="domain" description="N-acetyltransferase" evidence="3">
    <location>
        <begin position="8"/>
        <end position="183"/>
    </location>
</feature>
<evidence type="ECO:0000259" key="3">
    <source>
        <dbReference type="PROSITE" id="PS51186"/>
    </source>
</evidence>
<dbReference type="EMBL" id="QJJK01000005">
    <property type="protein sequence ID" value="PXW58910.1"/>
    <property type="molecule type" value="Genomic_DNA"/>
</dbReference>
<dbReference type="PANTHER" id="PTHR43877">
    <property type="entry name" value="AMINOALKYLPHOSPHONATE N-ACETYLTRANSFERASE-RELATED-RELATED"/>
    <property type="match status" value="1"/>
</dbReference>
<name>A0A2V3U872_9HYPH</name>
<protein>
    <submittedName>
        <fullName evidence="4">Ribosomal protein S18 acetylase RimI-like enzyme</fullName>
    </submittedName>
</protein>
<gene>
    <name evidence="4" type="ORF">C7450_105258</name>
</gene>
<dbReference type="GO" id="GO:0005840">
    <property type="term" value="C:ribosome"/>
    <property type="evidence" value="ECO:0007669"/>
    <property type="project" value="UniProtKB-KW"/>
</dbReference>
<dbReference type="Pfam" id="PF00583">
    <property type="entry name" value="Acetyltransf_1"/>
    <property type="match status" value="1"/>
</dbReference>
<keyword evidence="4" id="KW-0689">Ribosomal protein</keyword>
<dbReference type="CDD" id="cd04301">
    <property type="entry name" value="NAT_SF"/>
    <property type="match status" value="1"/>
</dbReference>
<evidence type="ECO:0000313" key="4">
    <source>
        <dbReference type="EMBL" id="PXW58910.1"/>
    </source>
</evidence>
<keyword evidence="1" id="KW-0808">Transferase</keyword>
<sequence>MSPIQATPAIRPLVRADAAAFRAIRVKALTRNPGAFGAAASDWAELSDEAVAARIPTQPPSVILGAFAQEPISEASPESLVAMAGLMVGGSIKQLHKGLVWGVYVREAWRRQGLAAAMIDALIAHARRCESLEILLLSVAADNPAARALYVSRGFTPYGLERHALKLGPGDYRDEELMALDLAPHGPDAPRQAAR</sequence>
<dbReference type="PROSITE" id="PS51186">
    <property type="entry name" value="GNAT"/>
    <property type="match status" value="1"/>
</dbReference>
<dbReference type="GO" id="GO:0016747">
    <property type="term" value="F:acyltransferase activity, transferring groups other than amino-acyl groups"/>
    <property type="evidence" value="ECO:0007669"/>
    <property type="project" value="InterPro"/>
</dbReference>
<keyword evidence="4" id="KW-0687">Ribonucleoprotein</keyword>
<reference evidence="4 5" key="1">
    <citation type="submission" date="2018-05" db="EMBL/GenBank/DDBJ databases">
        <title>Genomic Encyclopedia of Type Strains, Phase IV (KMG-IV): sequencing the most valuable type-strain genomes for metagenomic binning, comparative biology and taxonomic classification.</title>
        <authorList>
            <person name="Goeker M."/>
        </authorList>
    </citation>
    <scope>NUCLEOTIDE SEQUENCE [LARGE SCALE GENOMIC DNA]</scope>
    <source>
        <strain evidence="4 5">DSM 6462</strain>
    </source>
</reference>
<keyword evidence="5" id="KW-1185">Reference proteome</keyword>
<dbReference type="SUPFAM" id="SSF55729">
    <property type="entry name" value="Acyl-CoA N-acyltransferases (Nat)"/>
    <property type="match status" value="1"/>
</dbReference>
<evidence type="ECO:0000313" key="5">
    <source>
        <dbReference type="Proteomes" id="UP000248021"/>
    </source>
</evidence>